<feature type="transmembrane region" description="Helical" evidence="6">
    <location>
        <begin position="127"/>
        <end position="145"/>
    </location>
</feature>
<keyword evidence="4 6" id="KW-1133">Transmembrane helix</keyword>
<evidence type="ECO:0000256" key="4">
    <source>
        <dbReference type="ARBA" id="ARBA00022989"/>
    </source>
</evidence>
<gene>
    <name evidence="8" type="ORF">ERX40_03760</name>
</gene>
<comment type="subcellular location">
    <subcellularLocation>
        <location evidence="1">Membrane</location>
        <topology evidence="1">Multi-pass membrane protein</topology>
    </subcellularLocation>
</comment>
<feature type="transmembrane region" description="Helical" evidence="6">
    <location>
        <begin position="215"/>
        <end position="233"/>
    </location>
</feature>
<protein>
    <submittedName>
        <fullName evidence="8">Cytochrome c biogenesis protein ResB</fullName>
    </submittedName>
</protein>
<evidence type="ECO:0000256" key="5">
    <source>
        <dbReference type="ARBA" id="ARBA00023136"/>
    </source>
</evidence>
<evidence type="ECO:0000256" key="1">
    <source>
        <dbReference type="ARBA" id="ARBA00004141"/>
    </source>
</evidence>
<evidence type="ECO:0000259" key="7">
    <source>
        <dbReference type="Pfam" id="PF05140"/>
    </source>
</evidence>
<evidence type="ECO:0000313" key="9">
    <source>
        <dbReference type="Proteomes" id="UP000295280"/>
    </source>
</evidence>
<dbReference type="GO" id="GO:0016020">
    <property type="term" value="C:membrane"/>
    <property type="evidence" value="ECO:0007669"/>
    <property type="project" value="UniProtKB-SubCell"/>
</dbReference>
<dbReference type="EMBL" id="SCWD01000001">
    <property type="protein sequence ID" value="TDM04294.1"/>
    <property type="molecule type" value="Genomic_DNA"/>
</dbReference>
<dbReference type="OrthoDB" id="9770923at2"/>
<reference evidence="8 9" key="1">
    <citation type="submission" date="2019-01" db="EMBL/GenBank/DDBJ databases">
        <title>Draft genome sequences of the type strains of six Macrococcus species.</title>
        <authorList>
            <person name="Mazhar S."/>
            <person name="Altermann E."/>
            <person name="Hill C."/>
            <person name="Mcauliffe O."/>
        </authorList>
    </citation>
    <scope>NUCLEOTIDE SEQUENCE [LARGE SCALE GENOMIC DNA]</scope>
    <source>
        <strain evidence="8 9">ATCC 51828</strain>
    </source>
</reference>
<dbReference type="InterPro" id="IPR023494">
    <property type="entry name" value="Cyt_c_bgen_Ccs1/CcsB/ResB"/>
</dbReference>
<keyword evidence="2 6" id="KW-0812">Transmembrane</keyword>
<keyword evidence="3" id="KW-0201">Cytochrome c-type biogenesis</keyword>
<organism evidence="8 9">
    <name type="scientific">Macrococcus carouselicus</name>
    <dbReference type="NCBI Taxonomy" id="69969"/>
    <lineage>
        <taxon>Bacteria</taxon>
        <taxon>Bacillati</taxon>
        <taxon>Bacillota</taxon>
        <taxon>Bacilli</taxon>
        <taxon>Bacillales</taxon>
        <taxon>Staphylococcaceae</taxon>
        <taxon>Macrococcus</taxon>
    </lineage>
</organism>
<dbReference type="PANTHER" id="PTHR31566:SF0">
    <property type="entry name" value="CYTOCHROME C BIOGENESIS PROTEIN CCS1, CHLOROPLASTIC"/>
    <property type="match status" value="1"/>
</dbReference>
<keyword evidence="9" id="KW-1185">Reference proteome</keyword>
<feature type="transmembrane region" description="Helical" evidence="6">
    <location>
        <begin position="467"/>
        <end position="489"/>
    </location>
</feature>
<evidence type="ECO:0000313" key="8">
    <source>
        <dbReference type="EMBL" id="TDM04294.1"/>
    </source>
</evidence>
<feature type="domain" description="ResB-like" evidence="7">
    <location>
        <begin position="68"/>
        <end position="425"/>
    </location>
</feature>
<comment type="caution">
    <text evidence="8">The sequence shown here is derived from an EMBL/GenBank/DDBJ whole genome shotgun (WGS) entry which is preliminary data.</text>
</comment>
<dbReference type="GO" id="GO:0017004">
    <property type="term" value="P:cytochrome complex assembly"/>
    <property type="evidence" value="ECO:0007669"/>
    <property type="project" value="UniProtKB-KW"/>
</dbReference>
<name>A0A9Q8FS15_9STAP</name>
<evidence type="ECO:0000256" key="3">
    <source>
        <dbReference type="ARBA" id="ARBA00022748"/>
    </source>
</evidence>
<feature type="domain" description="ResB-like" evidence="7">
    <location>
        <begin position="442"/>
        <end position="516"/>
    </location>
</feature>
<dbReference type="PANTHER" id="PTHR31566">
    <property type="entry name" value="CYTOCHROME C BIOGENESIS PROTEIN CCS1, CHLOROPLASTIC"/>
    <property type="match status" value="1"/>
</dbReference>
<accession>A0A9Q8FS15</accession>
<keyword evidence="5 6" id="KW-0472">Membrane</keyword>
<dbReference type="AlphaFoldDB" id="A0A9Q8FS15"/>
<dbReference type="Proteomes" id="UP000295280">
    <property type="component" value="Unassembled WGS sequence"/>
</dbReference>
<dbReference type="Pfam" id="PF05140">
    <property type="entry name" value="ResB"/>
    <property type="match status" value="2"/>
</dbReference>
<proteinExistence type="predicted"/>
<evidence type="ECO:0000256" key="6">
    <source>
        <dbReference type="SAM" id="Phobius"/>
    </source>
</evidence>
<sequence>MTEKTIICTCGHHNPPGTQLCQNCGRLINDDYDKKKTTDIMRYDGSAVRSKTKNKTLTDKIWNFFSSVKTGVTLLVLTILAAALGSIMPQQYFIPANQDPATFYQEKYGSIGLLYHQLGMDNLYTSWWFLILLGLVAFSIIAASIDRGVPLFKSLHNQSATKHPSFLKRQRLTAELTDADLDKMQQSLEQKRYKVKREGNALLAEKGRLSRYGPYINHLGLIILLVGGMLRFVPSLYYDDSLAVKEGDTRAIPGTDKQYYIRNDQFILEHYDAVSKSNTESMKADSAMNKVAKNYETKLTLFENTKDAVPGAEPELKELEKGSIRVNHPFKIDHYELYQNSYDQSLLKSMTFKVVDIKTDEEVGKHFTVDLDEPADSYKVDDNLEVNLRNYAPDFDKVEASGTLATKTPNTVNPAFVFEVDKQNQKPEYSLIKIRSSQDITPDNRYAIKFVSATNHTMTYLNVKKDLTLPVLFVGFIIFLTGLAVGSYLNHRRIWINDSKLAAHTNKNYFGLKKELNTVLAENNQSEVYDKYEAEEKE</sequence>
<dbReference type="RefSeq" id="WP_133417154.1">
    <property type="nucleotide sequence ID" value="NZ_SCWD01000001.1"/>
</dbReference>
<dbReference type="InterPro" id="IPR007816">
    <property type="entry name" value="ResB-like_domain"/>
</dbReference>
<evidence type="ECO:0000256" key="2">
    <source>
        <dbReference type="ARBA" id="ARBA00022692"/>
    </source>
</evidence>
<feature type="transmembrane region" description="Helical" evidence="6">
    <location>
        <begin position="61"/>
        <end position="84"/>
    </location>
</feature>